<evidence type="ECO:0000259" key="9">
    <source>
        <dbReference type="Pfam" id="PF13868"/>
    </source>
</evidence>
<dbReference type="Pfam" id="PF13868">
    <property type="entry name" value="TPH"/>
    <property type="match status" value="1"/>
</dbReference>
<evidence type="ECO:0000256" key="7">
    <source>
        <dbReference type="ARBA" id="ARBA00034142"/>
    </source>
</evidence>
<reference evidence="10 11" key="1">
    <citation type="journal article" date="2019" name="Commun. Biol.">
        <title>The bagworm genome reveals a unique fibroin gene that provides high tensile strength.</title>
        <authorList>
            <person name="Kono N."/>
            <person name="Nakamura H."/>
            <person name="Ohtoshi R."/>
            <person name="Tomita M."/>
            <person name="Numata K."/>
            <person name="Arakawa K."/>
        </authorList>
    </citation>
    <scope>NUCLEOTIDE SEQUENCE [LARGE SCALE GENOMIC DNA]</scope>
</reference>
<evidence type="ECO:0000256" key="3">
    <source>
        <dbReference type="ARBA" id="ARBA00023054"/>
    </source>
</evidence>
<evidence type="ECO:0000313" key="10">
    <source>
        <dbReference type="EMBL" id="GBP70592.1"/>
    </source>
</evidence>
<comment type="similarity">
    <text evidence="6">Belongs to the CFAP45 family.</text>
</comment>
<dbReference type="PANTHER" id="PTHR15504:SF0">
    <property type="entry name" value="CILIA- AND FLAGELLA-ASSOCIATED PROTEIN 45"/>
    <property type="match status" value="1"/>
</dbReference>
<organism evidence="10 11">
    <name type="scientific">Eumeta variegata</name>
    <name type="common">Bagworm moth</name>
    <name type="synonym">Eumeta japonica</name>
    <dbReference type="NCBI Taxonomy" id="151549"/>
    <lineage>
        <taxon>Eukaryota</taxon>
        <taxon>Metazoa</taxon>
        <taxon>Ecdysozoa</taxon>
        <taxon>Arthropoda</taxon>
        <taxon>Hexapoda</taxon>
        <taxon>Insecta</taxon>
        <taxon>Pterygota</taxon>
        <taxon>Neoptera</taxon>
        <taxon>Endopterygota</taxon>
        <taxon>Lepidoptera</taxon>
        <taxon>Glossata</taxon>
        <taxon>Ditrysia</taxon>
        <taxon>Tineoidea</taxon>
        <taxon>Psychidae</taxon>
        <taxon>Oiketicinae</taxon>
        <taxon>Eumeta</taxon>
    </lineage>
</organism>
<dbReference type="AlphaFoldDB" id="A0A4C1Y6Y9"/>
<evidence type="ECO:0000313" key="11">
    <source>
        <dbReference type="Proteomes" id="UP000299102"/>
    </source>
</evidence>
<dbReference type="GO" id="GO:0031514">
    <property type="term" value="C:motile cilium"/>
    <property type="evidence" value="ECO:0007669"/>
    <property type="project" value="UniProtKB-SubCell"/>
</dbReference>
<sequence length="317" mass="38187">MEENRQMAEKRAKADEVRRHQIRLQNLEALKEQIKAHENAKLMETQRIEEECIRLNQANIRMQLEEAHKLKDKQERQRKLKEILDQGTAQLLYSKQLQNEEERVIELRIANFMKQKQEREEKNKAEAEAIKAAKLKGIDLIAKSQKAEQELKEELEKIRTIKIQEDVEREYRRKERDAAIKKNREIKQLLEDRTKQIKEIHRQIAREIAKDEQSFNDAARQNEEFIRKEKLLEEKHKQQVERHRQEIMKQINDKELARAELRAKSRNEGIAMRMEQEQKEKYEKTVIRQKVGKMREQGIPEAYVQEVEQCLARHGYK</sequence>
<name>A0A4C1Y6Y9_EUMVA</name>
<accession>A0A4C1Y6Y9</accession>
<dbReference type="InterPro" id="IPR033253">
    <property type="entry name" value="CFAP45"/>
</dbReference>
<feature type="coiled-coil region" evidence="8">
    <location>
        <begin position="10"/>
        <end position="77"/>
    </location>
</feature>
<proteinExistence type="inferred from homology"/>
<keyword evidence="2" id="KW-0282">Flagellum</keyword>
<dbReference type="PANTHER" id="PTHR15504">
    <property type="entry name" value="NASOPHARYNGEAL EPITHELIUM SPECIFIC PROTEIN 1"/>
    <property type="match status" value="1"/>
</dbReference>
<evidence type="ECO:0000256" key="8">
    <source>
        <dbReference type="SAM" id="Coils"/>
    </source>
</evidence>
<comment type="subcellular location">
    <subcellularLocation>
        <location evidence="1">Cell projection</location>
        <location evidence="1">Cilium</location>
        <location evidence="1">Flagellum</location>
    </subcellularLocation>
</comment>
<dbReference type="OrthoDB" id="1902038at2759"/>
<keyword evidence="3 8" id="KW-0175">Coiled coil</keyword>
<keyword evidence="11" id="KW-1185">Reference proteome</keyword>
<keyword evidence="5" id="KW-0966">Cell projection</keyword>
<feature type="coiled-coil region" evidence="8">
    <location>
        <begin position="226"/>
        <end position="264"/>
    </location>
</feature>
<protein>
    <recommendedName>
        <fullName evidence="7">Cilia- and flagella-associated protein 45</fullName>
    </recommendedName>
</protein>
<keyword evidence="4" id="KW-0969">Cilium</keyword>
<evidence type="ECO:0000256" key="2">
    <source>
        <dbReference type="ARBA" id="ARBA00022846"/>
    </source>
</evidence>
<feature type="domain" description="Trichohyalin-plectin-homology" evidence="9">
    <location>
        <begin position="1"/>
        <end position="301"/>
    </location>
</feature>
<gene>
    <name evidence="10" type="ORF">EVAR_54402_1</name>
</gene>
<feature type="coiled-coil region" evidence="8">
    <location>
        <begin position="110"/>
        <end position="184"/>
    </location>
</feature>
<dbReference type="InterPro" id="IPR043597">
    <property type="entry name" value="TPH_dom"/>
</dbReference>
<evidence type="ECO:0000256" key="4">
    <source>
        <dbReference type="ARBA" id="ARBA00023069"/>
    </source>
</evidence>
<dbReference type="STRING" id="151549.A0A4C1Y6Y9"/>
<evidence type="ECO:0000256" key="5">
    <source>
        <dbReference type="ARBA" id="ARBA00023273"/>
    </source>
</evidence>
<dbReference type="Proteomes" id="UP000299102">
    <property type="component" value="Unassembled WGS sequence"/>
</dbReference>
<comment type="caution">
    <text evidence="10">The sequence shown here is derived from an EMBL/GenBank/DDBJ whole genome shotgun (WGS) entry which is preliminary data.</text>
</comment>
<evidence type="ECO:0000256" key="1">
    <source>
        <dbReference type="ARBA" id="ARBA00004230"/>
    </source>
</evidence>
<dbReference type="EMBL" id="BGZK01001079">
    <property type="protein sequence ID" value="GBP70592.1"/>
    <property type="molecule type" value="Genomic_DNA"/>
</dbReference>
<evidence type="ECO:0000256" key="6">
    <source>
        <dbReference type="ARBA" id="ARBA00034116"/>
    </source>
</evidence>